<accession>A0A5B0SPI6</accession>
<organism evidence="3 4">
    <name type="scientific">Citrobacter portucalensis</name>
    <dbReference type="NCBI Taxonomy" id="1639133"/>
    <lineage>
        <taxon>Bacteria</taxon>
        <taxon>Pseudomonadati</taxon>
        <taxon>Pseudomonadota</taxon>
        <taxon>Gammaproteobacteria</taxon>
        <taxon>Enterobacterales</taxon>
        <taxon>Enterobacteriaceae</taxon>
        <taxon>Citrobacter</taxon>
        <taxon>Citrobacter freundii complex</taxon>
    </lineage>
</organism>
<dbReference type="InterPro" id="IPR001853">
    <property type="entry name" value="DSBA-like_thioredoxin_dom"/>
</dbReference>
<feature type="domain" description="DSBA-like thioredoxin" evidence="2">
    <location>
        <begin position="2"/>
        <end position="70"/>
    </location>
</feature>
<dbReference type="Proteomes" id="UP000323297">
    <property type="component" value="Unassembled WGS sequence"/>
</dbReference>
<sequence length="71" mass="7342">ALHEKLIQKNGFVTDGSMNPAQEKGGASPVTLDAQIAETLSTNLQLARLVGVQGTPATTIGDELITGAVPW</sequence>
<feature type="non-terminal residue" evidence="3">
    <location>
        <position position="71"/>
    </location>
</feature>
<evidence type="ECO:0000313" key="4">
    <source>
        <dbReference type="Proteomes" id="UP000323297"/>
    </source>
</evidence>
<evidence type="ECO:0000313" key="3">
    <source>
        <dbReference type="EMBL" id="KAA1139868.1"/>
    </source>
</evidence>
<dbReference type="GO" id="GO:0016491">
    <property type="term" value="F:oxidoreductase activity"/>
    <property type="evidence" value="ECO:0007669"/>
    <property type="project" value="InterPro"/>
</dbReference>
<dbReference type="InterPro" id="IPR036249">
    <property type="entry name" value="Thioredoxin-like_sf"/>
</dbReference>
<dbReference type="RefSeq" id="WP_394810797.1">
    <property type="nucleotide sequence ID" value="NZ_VTZD01000114.1"/>
</dbReference>
<protein>
    <submittedName>
        <fullName evidence="3">DsbA family protein</fullName>
    </submittedName>
</protein>
<gene>
    <name evidence="3" type="ORF">D3H66_26085</name>
</gene>
<evidence type="ECO:0000259" key="2">
    <source>
        <dbReference type="Pfam" id="PF01323"/>
    </source>
</evidence>
<proteinExistence type="predicted"/>
<dbReference type="SUPFAM" id="SSF52833">
    <property type="entry name" value="Thioredoxin-like"/>
    <property type="match status" value="1"/>
</dbReference>
<dbReference type="Pfam" id="PF01323">
    <property type="entry name" value="DSBA"/>
    <property type="match status" value="1"/>
</dbReference>
<feature type="non-terminal residue" evidence="3">
    <location>
        <position position="1"/>
    </location>
</feature>
<evidence type="ECO:0000256" key="1">
    <source>
        <dbReference type="SAM" id="MobiDB-lite"/>
    </source>
</evidence>
<feature type="region of interest" description="Disordered" evidence="1">
    <location>
        <begin position="1"/>
        <end position="27"/>
    </location>
</feature>
<dbReference type="EMBL" id="VTZD01000114">
    <property type="protein sequence ID" value="KAA1139868.1"/>
    <property type="molecule type" value="Genomic_DNA"/>
</dbReference>
<reference evidence="3 4" key="1">
    <citation type="submission" date="2019-08" db="EMBL/GenBank/DDBJ databases">
        <title>Draft genome sequence of Citrobacter portucalensis strain isolated from green turtle.</title>
        <authorList>
            <person name="Fernandes M.R."/>
            <person name="Sellera F.P."/>
            <person name="Goldeberg D.W."/>
            <person name="Costa D.C."/>
            <person name="Lincopan N."/>
        </authorList>
    </citation>
    <scope>NUCLEOTIDE SEQUENCE [LARGE SCALE GENOMIC DNA]</scope>
    <source>
        <strain evidence="3 4">TV06</strain>
    </source>
</reference>
<name>A0A5B0SPI6_9ENTR</name>
<dbReference type="Gene3D" id="3.40.30.10">
    <property type="entry name" value="Glutaredoxin"/>
    <property type="match status" value="1"/>
</dbReference>
<comment type="caution">
    <text evidence="3">The sequence shown here is derived from an EMBL/GenBank/DDBJ whole genome shotgun (WGS) entry which is preliminary data.</text>
</comment>
<dbReference type="AlphaFoldDB" id="A0A5B0SPI6"/>